<organism evidence="1 2">
    <name type="scientific">Candidatus Magnetobacterium bavaricum</name>
    <dbReference type="NCBI Taxonomy" id="29290"/>
    <lineage>
        <taxon>Bacteria</taxon>
        <taxon>Pseudomonadati</taxon>
        <taxon>Nitrospirota</taxon>
        <taxon>Thermodesulfovibrionia</taxon>
        <taxon>Thermodesulfovibrionales</taxon>
        <taxon>Candidatus Magnetobacteriaceae</taxon>
        <taxon>Candidatus Magnetobacterium</taxon>
    </lineage>
</organism>
<sequence length="112" mass="12522">QLLERPQVSSTFDAISPDISSSNAFAEGGSVMSFQKALDIYIDELSDRDLIDSIHEVMSPIIRTVMASGTYDEIMENLKKIYPDLSVRNLTRAIKKAIYVADVVGRLSARRR</sequence>
<gene>
    <name evidence="1" type="ORF">MBAV_004806</name>
</gene>
<proteinExistence type="predicted"/>
<accession>A0A0F3GM51</accession>
<reference evidence="1 2" key="1">
    <citation type="submission" date="2015-02" db="EMBL/GenBank/DDBJ databases">
        <title>Single-cell genomics of uncultivated deep-branching MTB reveals a conserved set of magnetosome genes.</title>
        <authorList>
            <person name="Kolinko S."/>
            <person name="Richter M."/>
            <person name="Glockner F.O."/>
            <person name="Brachmann A."/>
            <person name="Schuler D."/>
        </authorList>
    </citation>
    <scope>NUCLEOTIDE SEQUENCE [LARGE SCALE GENOMIC DNA]</scope>
    <source>
        <strain evidence="1">TM-1</strain>
    </source>
</reference>
<dbReference type="Proteomes" id="UP000033423">
    <property type="component" value="Unassembled WGS sequence"/>
</dbReference>
<evidence type="ECO:0000313" key="2">
    <source>
        <dbReference type="Proteomes" id="UP000033423"/>
    </source>
</evidence>
<feature type="non-terminal residue" evidence="1">
    <location>
        <position position="1"/>
    </location>
</feature>
<keyword evidence="2" id="KW-1185">Reference proteome</keyword>
<protein>
    <submittedName>
        <fullName evidence="1">Protein containing DUF935</fullName>
    </submittedName>
</protein>
<dbReference type="EMBL" id="LACI01002089">
    <property type="protein sequence ID" value="KJU83000.1"/>
    <property type="molecule type" value="Genomic_DNA"/>
</dbReference>
<evidence type="ECO:0000313" key="1">
    <source>
        <dbReference type="EMBL" id="KJU83000.1"/>
    </source>
</evidence>
<dbReference type="AlphaFoldDB" id="A0A0F3GM51"/>
<name>A0A0F3GM51_9BACT</name>
<comment type="caution">
    <text evidence="1">The sequence shown here is derived from an EMBL/GenBank/DDBJ whole genome shotgun (WGS) entry which is preliminary data.</text>
</comment>